<evidence type="ECO:0000256" key="1">
    <source>
        <dbReference type="ARBA" id="ARBA00022481"/>
    </source>
</evidence>
<dbReference type="NCBIfam" id="TIGR02532">
    <property type="entry name" value="IV_pilin_GFxxxE"/>
    <property type="match status" value="1"/>
</dbReference>
<evidence type="ECO:0000313" key="3">
    <source>
        <dbReference type="EMBL" id="XDT71590.1"/>
    </source>
</evidence>
<proteinExistence type="predicted"/>
<accession>A0AB39UTX7</accession>
<protein>
    <submittedName>
        <fullName evidence="3">Type IV pilin protein</fullName>
    </submittedName>
</protein>
<keyword evidence="2" id="KW-0472">Membrane</keyword>
<dbReference type="KEGG" id="tcd:AAIA72_12330"/>
<dbReference type="GO" id="GO:0015627">
    <property type="term" value="C:type II protein secretion system complex"/>
    <property type="evidence" value="ECO:0007669"/>
    <property type="project" value="InterPro"/>
</dbReference>
<dbReference type="RefSeq" id="WP_369600617.1">
    <property type="nucleotide sequence ID" value="NZ_CP154858.1"/>
</dbReference>
<gene>
    <name evidence="3" type="ORF">AAIA72_12330</name>
</gene>
<evidence type="ECO:0000256" key="2">
    <source>
        <dbReference type="SAM" id="Phobius"/>
    </source>
</evidence>
<dbReference type="AlphaFoldDB" id="A0AB39UTX7"/>
<dbReference type="InterPro" id="IPR045584">
    <property type="entry name" value="Pilin-like"/>
</dbReference>
<organism evidence="3">
    <name type="scientific">Thermohahella caldifontis</name>
    <dbReference type="NCBI Taxonomy" id="3142973"/>
    <lineage>
        <taxon>Bacteria</taxon>
        <taxon>Pseudomonadati</taxon>
        <taxon>Pseudomonadota</taxon>
        <taxon>Gammaproteobacteria</taxon>
        <taxon>Oceanospirillales</taxon>
        <taxon>Hahellaceae</taxon>
        <taxon>Thermohahella</taxon>
    </lineage>
</organism>
<keyword evidence="1" id="KW-0488">Methylation</keyword>
<keyword evidence="2" id="KW-0812">Transmembrane</keyword>
<dbReference type="EMBL" id="CP154858">
    <property type="protein sequence ID" value="XDT71590.1"/>
    <property type="molecule type" value="Genomic_DNA"/>
</dbReference>
<name>A0AB39UTX7_9GAMM</name>
<feature type="transmembrane region" description="Helical" evidence="2">
    <location>
        <begin position="12"/>
        <end position="32"/>
    </location>
</feature>
<dbReference type="GO" id="GO:0015628">
    <property type="term" value="P:protein secretion by the type II secretion system"/>
    <property type="evidence" value="ECO:0007669"/>
    <property type="project" value="InterPro"/>
</dbReference>
<dbReference type="InterPro" id="IPR000983">
    <property type="entry name" value="Bac_GSPG_pilin"/>
</dbReference>
<dbReference type="GO" id="GO:0043683">
    <property type="term" value="P:type IV pilus assembly"/>
    <property type="evidence" value="ECO:0007669"/>
    <property type="project" value="InterPro"/>
</dbReference>
<sequence length="142" mass="15051">MMKRTERGFTLIELMIVVAIIGILAAIAYPSYQENVRSSRRADAQAALVGFAGALERYYAANNTYVGAVDGSKKPLSSVFPSEAPLDGNTKFYDLTADVTATTYTVYATPKGGQAGDRCGTLSYTSAGVKGVSSGTVAECWR</sequence>
<dbReference type="InterPro" id="IPR031982">
    <property type="entry name" value="PilE-like"/>
</dbReference>
<dbReference type="SUPFAM" id="SSF54523">
    <property type="entry name" value="Pili subunits"/>
    <property type="match status" value="1"/>
</dbReference>
<reference evidence="3" key="1">
    <citation type="submission" date="2024-05" db="EMBL/GenBank/DDBJ databases">
        <title>Genome sequencing of novel strain.</title>
        <authorList>
            <person name="Ganbat D."/>
            <person name="Ganbat S."/>
            <person name="Lee S.-J."/>
        </authorList>
    </citation>
    <scope>NUCLEOTIDE SEQUENCE</scope>
    <source>
        <strain evidence="3">SMD15-11</strain>
    </source>
</reference>
<dbReference type="InterPro" id="IPR012902">
    <property type="entry name" value="N_methyl_site"/>
</dbReference>
<dbReference type="PROSITE" id="PS00409">
    <property type="entry name" value="PROKAR_NTER_METHYL"/>
    <property type="match status" value="1"/>
</dbReference>
<dbReference type="Pfam" id="PF07963">
    <property type="entry name" value="N_methyl"/>
    <property type="match status" value="1"/>
</dbReference>
<dbReference type="Pfam" id="PF16732">
    <property type="entry name" value="ComP_DUS"/>
    <property type="match status" value="1"/>
</dbReference>
<dbReference type="PANTHER" id="PTHR30093">
    <property type="entry name" value="GENERAL SECRETION PATHWAY PROTEIN G"/>
    <property type="match status" value="1"/>
</dbReference>
<keyword evidence="2" id="KW-1133">Transmembrane helix</keyword>
<dbReference type="Gene3D" id="3.30.700.10">
    <property type="entry name" value="Glycoprotein, Type 4 Pilin"/>
    <property type="match status" value="1"/>
</dbReference>
<dbReference type="PRINTS" id="PR00813">
    <property type="entry name" value="BCTERIALGSPG"/>
</dbReference>
<dbReference type="PANTHER" id="PTHR30093:SF47">
    <property type="entry name" value="TYPE IV PILUS NON-CORE MINOR PILIN PILE"/>
    <property type="match status" value="1"/>
</dbReference>